<evidence type="ECO:0000256" key="1">
    <source>
        <dbReference type="SAM" id="MobiDB-lite"/>
    </source>
</evidence>
<protein>
    <submittedName>
        <fullName evidence="2">Uncharacterized protein</fullName>
    </submittedName>
</protein>
<feature type="region of interest" description="Disordered" evidence="1">
    <location>
        <begin position="1"/>
        <end position="41"/>
    </location>
</feature>
<keyword evidence="3" id="KW-1185">Reference proteome</keyword>
<reference evidence="2" key="1">
    <citation type="submission" date="2021-10" db="EMBL/GenBank/DDBJ databases">
        <title>Melipona bicolor Genome sequencing and assembly.</title>
        <authorList>
            <person name="Araujo N.S."/>
            <person name="Arias M.C."/>
        </authorList>
    </citation>
    <scope>NUCLEOTIDE SEQUENCE</scope>
    <source>
        <strain evidence="2">USP_2M_L1-L4_2017</strain>
        <tissue evidence="2">Whole body</tissue>
    </source>
</reference>
<accession>A0AA40G5W1</accession>
<name>A0AA40G5W1_9HYME</name>
<gene>
    <name evidence="2" type="ORF">K0M31_017585</name>
</gene>
<proteinExistence type="predicted"/>
<comment type="caution">
    <text evidence="2">The sequence shown here is derived from an EMBL/GenBank/DDBJ whole genome shotgun (WGS) entry which is preliminary data.</text>
</comment>
<sequence length="112" mass="13005">MSDLREGIGSRARHDRGGGPSNPRPQLTLVHRREFSSRTSPRITNTGQYAWRSLVKPGFYYFARPLWRGTSFCEGWSRVNYEQQQQQQQQQQQRLVCLFSLCPLIQSSSTAR</sequence>
<dbReference type="Proteomes" id="UP001177670">
    <property type="component" value="Unassembled WGS sequence"/>
</dbReference>
<organism evidence="2 3">
    <name type="scientific">Melipona bicolor</name>
    <dbReference type="NCBI Taxonomy" id="60889"/>
    <lineage>
        <taxon>Eukaryota</taxon>
        <taxon>Metazoa</taxon>
        <taxon>Ecdysozoa</taxon>
        <taxon>Arthropoda</taxon>
        <taxon>Hexapoda</taxon>
        <taxon>Insecta</taxon>
        <taxon>Pterygota</taxon>
        <taxon>Neoptera</taxon>
        <taxon>Endopterygota</taxon>
        <taxon>Hymenoptera</taxon>
        <taxon>Apocrita</taxon>
        <taxon>Aculeata</taxon>
        <taxon>Apoidea</taxon>
        <taxon>Anthophila</taxon>
        <taxon>Apidae</taxon>
        <taxon>Melipona</taxon>
    </lineage>
</organism>
<evidence type="ECO:0000313" key="2">
    <source>
        <dbReference type="EMBL" id="KAK1131298.1"/>
    </source>
</evidence>
<evidence type="ECO:0000313" key="3">
    <source>
        <dbReference type="Proteomes" id="UP001177670"/>
    </source>
</evidence>
<dbReference type="AlphaFoldDB" id="A0AA40G5W1"/>
<dbReference type="EMBL" id="JAHYIQ010000006">
    <property type="protein sequence ID" value="KAK1131298.1"/>
    <property type="molecule type" value="Genomic_DNA"/>
</dbReference>